<dbReference type="EMBL" id="JAODUO010004420">
    <property type="protein sequence ID" value="KAK2143753.1"/>
    <property type="molecule type" value="Genomic_DNA"/>
</dbReference>
<reference evidence="1" key="1">
    <citation type="journal article" date="2023" name="Mol. Biol. Evol.">
        <title>Third-Generation Sequencing Reveals the Adaptive Role of the Epigenome in Three Deep-Sea Polychaetes.</title>
        <authorList>
            <person name="Perez M."/>
            <person name="Aroh O."/>
            <person name="Sun Y."/>
            <person name="Lan Y."/>
            <person name="Juniper S.K."/>
            <person name="Young C.R."/>
            <person name="Angers B."/>
            <person name="Qian P.Y."/>
        </authorList>
    </citation>
    <scope>NUCLEOTIDE SEQUENCE</scope>
    <source>
        <strain evidence="1">R07B-5</strain>
    </source>
</reference>
<dbReference type="Proteomes" id="UP001209878">
    <property type="component" value="Unassembled WGS sequence"/>
</dbReference>
<protein>
    <submittedName>
        <fullName evidence="1">Uncharacterized protein</fullName>
    </submittedName>
</protein>
<dbReference type="AlphaFoldDB" id="A0AAD9MTP7"/>
<comment type="caution">
    <text evidence="1">The sequence shown here is derived from an EMBL/GenBank/DDBJ whole genome shotgun (WGS) entry which is preliminary data.</text>
</comment>
<gene>
    <name evidence="1" type="ORF">NP493_4435g00004</name>
</gene>
<name>A0AAD9MTP7_RIDPI</name>
<accession>A0AAD9MTP7</accession>
<evidence type="ECO:0000313" key="1">
    <source>
        <dbReference type="EMBL" id="KAK2143753.1"/>
    </source>
</evidence>
<evidence type="ECO:0000313" key="2">
    <source>
        <dbReference type="Proteomes" id="UP001209878"/>
    </source>
</evidence>
<keyword evidence="2" id="KW-1185">Reference proteome</keyword>
<sequence>MVPHLCSLGVFSLWCSTIERRVFTGLWYMCMLCDLSIRPSCSNNPATYGSPSIGLRGLLFVLGGLFALDGGGASAHSGYPLALRALWTCAS</sequence>
<proteinExistence type="predicted"/>
<organism evidence="1 2">
    <name type="scientific">Ridgeia piscesae</name>
    <name type="common">Tubeworm</name>
    <dbReference type="NCBI Taxonomy" id="27915"/>
    <lineage>
        <taxon>Eukaryota</taxon>
        <taxon>Metazoa</taxon>
        <taxon>Spiralia</taxon>
        <taxon>Lophotrochozoa</taxon>
        <taxon>Annelida</taxon>
        <taxon>Polychaeta</taxon>
        <taxon>Sedentaria</taxon>
        <taxon>Canalipalpata</taxon>
        <taxon>Sabellida</taxon>
        <taxon>Siboglinidae</taxon>
        <taxon>Ridgeia</taxon>
    </lineage>
</organism>